<reference evidence="1" key="1">
    <citation type="journal article" date="2021" name="Proc. Natl. Acad. Sci. U.S.A.">
        <title>A Catalog of Tens of Thousands of Viruses from Human Metagenomes Reveals Hidden Associations with Chronic Diseases.</title>
        <authorList>
            <person name="Tisza M.J."/>
            <person name="Buck C.B."/>
        </authorList>
    </citation>
    <scope>NUCLEOTIDE SEQUENCE</scope>
    <source>
        <strain evidence="1">CtGa111</strain>
    </source>
</reference>
<evidence type="ECO:0000313" key="1">
    <source>
        <dbReference type="EMBL" id="DAG04911.1"/>
    </source>
</evidence>
<accession>A0A8S5VE49</accession>
<dbReference type="EMBL" id="BK016245">
    <property type="protein sequence ID" value="DAG04911.1"/>
    <property type="molecule type" value="Genomic_DNA"/>
</dbReference>
<organism evidence="1">
    <name type="scientific">Siphoviridae sp. ctGa111</name>
    <dbReference type="NCBI Taxonomy" id="2825413"/>
    <lineage>
        <taxon>Viruses</taxon>
        <taxon>Duplodnaviria</taxon>
        <taxon>Heunggongvirae</taxon>
        <taxon>Uroviricota</taxon>
        <taxon>Caudoviricetes</taxon>
    </lineage>
</organism>
<proteinExistence type="predicted"/>
<name>A0A8S5VE49_9CAUD</name>
<protein>
    <submittedName>
        <fullName evidence="1">Uncharacterized protein</fullName>
    </submittedName>
</protein>
<sequence>MEKLCCYDNEIIKWTLRDNLYCLHIQHDDIADNNPRWWNDHDSVMACFHSRYRLGDKIDADTAEEFWNNLVYKYCSDEEILDALFNMKLEDTCVVVDENYSDEKRYAICGIGTLFDEKVSENPMYVGLKYNEIATYVAGEFSICDCQILLDKHIAWLPLWLYDHSGLSMDCDTRFRGLWDDSNIGWIVTAITDGSDNTKNEAERIMRDEVKTYSDYLSGENYGYTLYREDHGEWKEIDKAFGFIGSDVLENGITYSVGCGFETALKEDRCRIGDAEKVVTVTYNFDKC</sequence>